<dbReference type="Proteomes" id="UP000036867">
    <property type="component" value="Unassembled WGS sequence"/>
</dbReference>
<gene>
    <name evidence="3" type="ORF">AMD00_11140</name>
</gene>
<reference evidence="4" key="1">
    <citation type="submission" date="2015-08" db="EMBL/GenBank/DDBJ databases">
        <title>Fjat-10028 dsm 16317.</title>
        <authorList>
            <person name="Liu B."/>
            <person name="Wang J."/>
            <person name="Zhu Y."/>
            <person name="Liu G."/>
            <person name="Chen Q."/>
            <person name="Chen Z."/>
            <person name="Lan J."/>
            <person name="Che J."/>
            <person name="Ge C."/>
            <person name="Shi H."/>
            <person name="Pan Z."/>
            <person name="Liu X."/>
        </authorList>
    </citation>
    <scope>NUCLEOTIDE SEQUENCE [LARGE SCALE GENOMIC DNA]</scope>
    <source>
        <strain evidence="4">DSM 16317</strain>
    </source>
</reference>
<keyword evidence="1" id="KW-0472">Membrane</keyword>
<evidence type="ECO:0000313" key="4">
    <source>
        <dbReference type="Proteomes" id="UP000036867"/>
    </source>
</evidence>
<protein>
    <recommendedName>
        <fullName evidence="2">Uncharacterized protein YyaB-like PH domain-containing protein</fullName>
    </recommendedName>
</protein>
<name>A0A0M0LD19_9BACL</name>
<dbReference type="OrthoDB" id="6658731at2"/>
<dbReference type="AlphaFoldDB" id="A0A0M0LD19"/>
<dbReference type="PROSITE" id="PS51257">
    <property type="entry name" value="PROKAR_LIPOPROTEIN"/>
    <property type="match status" value="1"/>
</dbReference>
<dbReference type="RefSeq" id="WP_053417145.1">
    <property type="nucleotide sequence ID" value="NZ_LILB01000005.1"/>
</dbReference>
<keyword evidence="1" id="KW-1133">Transmembrane helix</keyword>
<proteinExistence type="predicted"/>
<dbReference type="GeneID" id="301136649"/>
<dbReference type="EMBL" id="LILB01000005">
    <property type="protein sequence ID" value="KOO48954.1"/>
    <property type="molecule type" value="Genomic_DNA"/>
</dbReference>
<evidence type="ECO:0000259" key="2">
    <source>
        <dbReference type="Pfam" id="PF06713"/>
    </source>
</evidence>
<comment type="caution">
    <text evidence="3">The sequence shown here is derived from an EMBL/GenBank/DDBJ whole genome shotgun (WGS) entry which is preliminary data.</text>
</comment>
<feature type="transmembrane region" description="Helical" evidence="1">
    <location>
        <begin position="34"/>
        <end position="54"/>
    </location>
</feature>
<keyword evidence="1" id="KW-0812">Transmembrane</keyword>
<dbReference type="STRING" id="263475.AMD00_11140"/>
<accession>A0A0M0LD19</accession>
<organism evidence="3 4">
    <name type="scientific">Viridibacillus arvi</name>
    <dbReference type="NCBI Taxonomy" id="263475"/>
    <lineage>
        <taxon>Bacteria</taxon>
        <taxon>Bacillati</taxon>
        <taxon>Bacillota</taxon>
        <taxon>Bacilli</taxon>
        <taxon>Bacillales</taxon>
        <taxon>Caryophanaceae</taxon>
        <taxon>Viridibacillus</taxon>
    </lineage>
</organism>
<dbReference type="GO" id="GO:0030153">
    <property type="term" value="P:bacteriocin immunity"/>
    <property type="evidence" value="ECO:0007669"/>
    <property type="project" value="InterPro"/>
</dbReference>
<dbReference type="Pfam" id="PF06713">
    <property type="entry name" value="bPH_4"/>
    <property type="match status" value="1"/>
</dbReference>
<evidence type="ECO:0000313" key="3">
    <source>
        <dbReference type="EMBL" id="KOO48954.1"/>
    </source>
</evidence>
<keyword evidence="4" id="KW-1185">Reference proteome</keyword>
<dbReference type="InterPro" id="IPR009589">
    <property type="entry name" value="PH_YyaB-like"/>
</dbReference>
<evidence type="ECO:0000256" key="1">
    <source>
        <dbReference type="SAM" id="Phobius"/>
    </source>
</evidence>
<feature type="domain" description="Uncharacterized protein YyaB-like PH" evidence="2">
    <location>
        <begin position="52"/>
        <end position="126"/>
    </location>
</feature>
<feature type="transmembrane region" description="Helical" evidence="1">
    <location>
        <begin position="9"/>
        <end position="28"/>
    </location>
</feature>
<sequence>MYYPSKKDVLVAVVNWAVILSCFLPLAIQRDYEALFFTIPLALFLGWSWFTTGYRISNELLIIQSGPLKKRIPKKNIEKVSSTKNPLASSALSFDRIEISYGTDYGMAIVSPKNKSAFVKHLKNINPQIELDKRLREVM</sequence>